<dbReference type="PIRSF" id="PIRSF037663">
    <property type="entry name" value="Acetyltransf_GNAT_prd"/>
    <property type="match status" value="1"/>
</dbReference>
<name>B6XW26_9BIFI</name>
<dbReference type="Proteomes" id="UP000003882">
    <property type="component" value="Unassembled WGS sequence"/>
</dbReference>
<dbReference type="AlphaFoldDB" id="B6XW26"/>
<dbReference type="InterPro" id="IPR017255">
    <property type="entry name" value="AcTrfase_GNAT_prd"/>
</dbReference>
<dbReference type="PANTHER" id="PTHR43072">
    <property type="entry name" value="N-ACETYLTRANSFERASE"/>
    <property type="match status" value="1"/>
</dbReference>
<keyword evidence="1 4" id="KW-0808">Transferase</keyword>
<accession>B6XW26</accession>
<dbReference type="Pfam" id="PF00583">
    <property type="entry name" value="Acetyltransf_1"/>
    <property type="match status" value="1"/>
</dbReference>
<sequence length="159" mass="17882">MRESELTFKKKEGNMTEPIAMTIRHMKIEDYPLVYELWIRCTGFTMRDIDDCKDAIKTFLERNPNTCFVAEDDGGKIIGAILAGHDGRRSRIYHTAVDPDARGRGIGSILVGRVVETLRAIGLPKVAVGVPADNDAGNDFWERQGFAVRDDLVYRELPL</sequence>
<dbReference type="InterPro" id="IPR016181">
    <property type="entry name" value="Acyl_CoA_acyltransferase"/>
</dbReference>
<reference evidence="4 5" key="2">
    <citation type="submission" date="2008-10" db="EMBL/GenBank/DDBJ databases">
        <authorList>
            <person name="Fulton L."/>
            <person name="Clifton S."/>
            <person name="Fulton B."/>
            <person name="Xu J."/>
            <person name="Minx P."/>
            <person name="Pepin K.H."/>
            <person name="Johnson M."/>
            <person name="Bhonagiri V."/>
            <person name="Nash W.E."/>
            <person name="Mardis E.R."/>
            <person name="Wilson R.K."/>
        </authorList>
    </citation>
    <scope>NUCLEOTIDE SEQUENCE [LARGE SCALE GENOMIC DNA]</scope>
    <source>
        <strain evidence="4 5">DSM 16992</strain>
    </source>
</reference>
<protein>
    <submittedName>
        <fullName evidence="4">Acetyltransferase, GNAT family</fullName>
    </submittedName>
</protein>
<evidence type="ECO:0000256" key="2">
    <source>
        <dbReference type="ARBA" id="ARBA00023315"/>
    </source>
</evidence>
<organism evidence="4 5">
    <name type="scientific">Bifidobacterium catenulatum DSM 16992 = JCM 1194 = LMG 11043</name>
    <dbReference type="NCBI Taxonomy" id="566552"/>
    <lineage>
        <taxon>Bacteria</taxon>
        <taxon>Bacillati</taxon>
        <taxon>Actinomycetota</taxon>
        <taxon>Actinomycetes</taxon>
        <taxon>Bifidobacteriales</taxon>
        <taxon>Bifidobacteriaceae</taxon>
        <taxon>Bifidobacterium</taxon>
    </lineage>
</organism>
<evidence type="ECO:0000313" key="4">
    <source>
        <dbReference type="EMBL" id="EEB21145.1"/>
    </source>
</evidence>
<evidence type="ECO:0000259" key="3">
    <source>
        <dbReference type="PROSITE" id="PS51186"/>
    </source>
</evidence>
<dbReference type="Gene3D" id="3.40.630.30">
    <property type="match status" value="1"/>
</dbReference>
<reference evidence="4 5" key="1">
    <citation type="submission" date="2008-10" db="EMBL/GenBank/DDBJ databases">
        <title>Draft genome sequence of Bifidobacterium catenulatum (DSM 16992).</title>
        <authorList>
            <person name="Sudarsanam P."/>
            <person name="Ley R."/>
            <person name="Guruge J."/>
            <person name="Turnbaugh P.J."/>
            <person name="Mahowald M."/>
            <person name="Liep D."/>
            <person name="Gordon J."/>
        </authorList>
    </citation>
    <scope>NUCLEOTIDE SEQUENCE [LARGE SCALE GENOMIC DNA]</scope>
    <source>
        <strain evidence="4 5">DSM 16992</strain>
    </source>
</reference>
<dbReference type="GO" id="GO:0016747">
    <property type="term" value="F:acyltransferase activity, transferring groups other than amino-acyl groups"/>
    <property type="evidence" value="ECO:0007669"/>
    <property type="project" value="InterPro"/>
</dbReference>
<dbReference type="PROSITE" id="PS51186">
    <property type="entry name" value="GNAT"/>
    <property type="match status" value="1"/>
</dbReference>
<evidence type="ECO:0000256" key="1">
    <source>
        <dbReference type="ARBA" id="ARBA00022679"/>
    </source>
</evidence>
<keyword evidence="2" id="KW-0012">Acyltransferase</keyword>
<evidence type="ECO:0000313" key="5">
    <source>
        <dbReference type="Proteomes" id="UP000003882"/>
    </source>
</evidence>
<gene>
    <name evidence="4" type="ORF">BIFCAT_01415</name>
</gene>
<dbReference type="InterPro" id="IPR000182">
    <property type="entry name" value="GNAT_dom"/>
</dbReference>
<dbReference type="SUPFAM" id="SSF55729">
    <property type="entry name" value="Acyl-CoA N-acyltransferases (Nat)"/>
    <property type="match status" value="1"/>
</dbReference>
<comment type="caution">
    <text evidence="4">The sequence shown here is derived from an EMBL/GenBank/DDBJ whole genome shotgun (WGS) entry which is preliminary data.</text>
</comment>
<dbReference type="EMBL" id="ABXY01000020">
    <property type="protein sequence ID" value="EEB21145.1"/>
    <property type="molecule type" value="Genomic_DNA"/>
</dbReference>
<dbReference type="CDD" id="cd04301">
    <property type="entry name" value="NAT_SF"/>
    <property type="match status" value="1"/>
</dbReference>
<feature type="domain" description="N-acetyltransferase" evidence="3">
    <location>
        <begin position="21"/>
        <end position="159"/>
    </location>
</feature>
<proteinExistence type="predicted"/>
<dbReference type="PANTHER" id="PTHR43072:SF51">
    <property type="entry name" value="ABC SUPERFAMILY TRANSPORT PROTEIN"/>
    <property type="match status" value="1"/>
</dbReference>
<dbReference type="eggNOG" id="COG0456">
    <property type="taxonomic scope" value="Bacteria"/>
</dbReference>